<feature type="transmembrane region" description="Helical" evidence="2">
    <location>
        <begin position="395"/>
        <end position="416"/>
    </location>
</feature>
<feature type="transmembrane region" description="Helical" evidence="2">
    <location>
        <begin position="436"/>
        <end position="458"/>
    </location>
</feature>
<comment type="caution">
    <text evidence="3">The sequence shown here is derived from an EMBL/GenBank/DDBJ whole genome shotgun (WGS) entry which is preliminary data.</text>
</comment>
<feature type="region of interest" description="Disordered" evidence="1">
    <location>
        <begin position="1"/>
        <end position="44"/>
    </location>
</feature>
<dbReference type="EMBL" id="PJCH01000005">
    <property type="protein sequence ID" value="PQA88165.1"/>
    <property type="molecule type" value="Genomic_DNA"/>
</dbReference>
<evidence type="ECO:0000256" key="1">
    <source>
        <dbReference type="SAM" id="MobiDB-lite"/>
    </source>
</evidence>
<keyword evidence="2" id="KW-0812">Transmembrane</keyword>
<gene>
    <name evidence="3" type="ORF">CW354_07580</name>
</gene>
<keyword evidence="2" id="KW-0472">Membrane</keyword>
<evidence type="ECO:0000256" key="2">
    <source>
        <dbReference type="SAM" id="Phobius"/>
    </source>
</evidence>
<dbReference type="Gene3D" id="3.40.190.10">
    <property type="entry name" value="Periplasmic binding protein-like II"/>
    <property type="match status" value="1"/>
</dbReference>
<reference evidence="3 4" key="1">
    <citation type="submission" date="2017-12" db="EMBL/GenBank/DDBJ databases">
        <authorList>
            <person name="Hurst M.R.H."/>
        </authorList>
    </citation>
    <scope>NUCLEOTIDE SEQUENCE [LARGE SCALE GENOMIC DNA]</scope>
    <source>
        <strain evidence="3 4">SY-3-19</strain>
    </source>
</reference>
<name>A0A2S7K6M2_9PROT</name>
<keyword evidence="4" id="KW-1185">Reference proteome</keyword>
<protein>
    <submittedName>
        <fullName evidence="3">Uncharacterized protein</fullName>
    </submittedName>
</protein>
<feature type="compositionally biased region" description="Basic and acidic residues" evidence="1">
    <location>
        <begin position="21"/>
        <end position="30"/>
    </location>
</feature>
<organism evidence="3 4">
    <name type="scientific">Hyphococcus luteus</name>
    <dbReference type="NCBI Taxonomy" id="2058213"/>
    <lineage>
        <taxon>Bacteria</taxon>
        <taxon>Pseudomonadati</taxon>
        <taxon>Pseudomonadota</taxon>
        <taxon>Alphaproteobacteria</taxon>
        <taxon>Parvularculales</taxon>
        <taxon>Parvularculaceae</taxon>
        <taxon>Hyphococcus</taxon>
    </lineage>
</organism>
<evidence type="ECO:0000313" key="4">
    <source>
        <dbReference type="Proteomes" id="UP000239504"/>
    </source>
</evidence>
<feature type="transmembrane region" description="Helical" evidence="2">
    <location>
        <begin position="600"/>
        <end position="618"/>
    </location>
</feature>
<sequence length="622" mass="69055">MADGATRPWKRRTMMSYAEDADPRFSEKAPETTTASEIDKGKKRPRIAFTGEEWGFGYQATRVFLNRAKDRKTVPDGGLSSIGAGIEREIDAATKNSRFDYAHAVTQPLRTKEQSLMAVKQDSADFAVVPFYHPYTGYDFETLRAMAGLFTVLGVEQIEATDNLCLAVHESQLYDLIQSSHPGTGFSALQRRFRKSWGLLDSASGNDPTGDYDIEMPRAGLPIDMADQKLIRDRIDVVFAGPEAQRRCKSKLDGLRSVGVEVRETAQLVEPHRELAKLARSSINPSRQTNTMFDPVSGETRFYSTLGADAQGSSLFAMVLPYEVAMRSSDYVIIDDNVDDAPPTKTRFMVVENNPDPTLFEDRYRTTDAKTAFWVQRLQKVAHPQIDLPAGLMRFLGLCASAVAIALIALGGFGLYNSMPLPMSDIDALPYWLSGLTAGGAVVFGVVTLMLAWVLLSVQSRGSNGVRVLLRILRDGGAASLGDVENFLRNYGVRHSLVRMGEDSENDRPAPVVLDIEFDPEDFAYGPFAMLSRRMRGSVVNGAMKKVFQRWKNRGVTVLAAMPFEQAQLPRHRARRWWNEGVSAWLADATETWFIRLSRLLVVLVPAAALVALIVWYMNGAN</sequence>
<keyword evidence="2" id="KW-1133">Transmembrane helix</keyword>
<dbReference type="Proteomes" id="UP000239504">
    <property type="component" value="Unassembled WGS sequence"/>
</dbReference>
<dbReference type="AlphaFoldDB" id="A0A2S7K6M2"/>
<evidence type="ECO:0000313" key="3">
    <source>
        <dbReference type="EMBL" id="PQA88165.1"/>
    </source>
</evidence>
<accession>A0A2S7K6M2</accession>
<proteinExistence type="predicted"/>